<name>A0A4P7BHN6_9BURK</name>
<dbReference type="InterPro" id="IPR036873">
    <property type="entry name" value="Rhodanese-like_dom_sf"/>
</dbReference>
<reference evidence="2" key="3">
    <citation type="submission" date="2022-12" db="EMBL/GenBank/DDBJ databases">
        <authorList>
            <person name="Sun Q."/>
            <person name="Kim S."/>
        </authorList>
    </citation>
    <scope>NUCLEOTIDE SEQUENCE</scope>
    <source>
        <strain evidence="2">KCTC 12344</strain>
    </source>
</reference>
<protein>
    <submittedName>
        <fullName evidence="2">Rhodanese-like domain-containing protein</fullName>
    </submittedName>
    <submittedName>
        <fullName evidence="3">Sulfurtransferase</fullName>
    </submittedName>
</protein>
<dbReference type="Pfam" id="PF00581">
    <property type="entry name" value="Rhodanese"/>
    <property type="match status" value="1"/>
</dbReference>
<dbReference type="SUPFAM" id="SSF52821">
    <property type="entry name" value="Rhodanese/Cell cycle control phosphatase"/>
    <property type="match status" value="1"/>
</dbReference>
<evidence type="ECO:0000313" key="4">
    <source>
        <dbReference type="Proteomes" id="UP000294359"/>
    </source>
</evidence>
<sequence length="107" mass="11899">MQHLTAPDLAAWLADGDRPRPTLLDVREPWEYETCHIEGAALMPMQTIPARIDDLDEDAEIVCICHHGARSLQVAAFLERHGFAKVSNLTGGIHAWALQVDPAMPKY</sequence>
<dbReference type="OrthoDB" id="9811849at2"/>
<keyword evidence="4" id="KW-1185">Reference proteome</keyword>
<dbReference type="EMBL" id="BMWW01000006">
    <property type="protein sequence ID" value="GGY99080.1"/>
    <property type="molecule type" value="Genomic_DNA"/>
</dbReference>
<dbReference type="Proteomes" id="UP000619512">
    <property type="component" value="Unassembled WGS sequence"/>
</dbReference>
<dbReference type="InterPro" id="IPR050229">
    <property type="entry name" value="GlpE_sulfurtransferase"/>
</dbReference>
<dbReference type="AlphaFoldDB" id="A0A4P7BHN6"/>
<reference evidence="2" key="1">
    <citation type="journal article" date="2014" name="Int. J. Syst. Evol. Microbiol.">
        <title>Complete genome sequence of Corynebacterium casei LMG S-19264T (=DSM 44701T), isolated from a smear-ripened cheese.</title>
        <authorList>
            <consortium name="US DOE Joint Genome Institute (JGI-PGF)"/>
            <person name="Walter F."/>
            <person name="Albersmeier A."/>
            <person name="Kalinowski J."/>
            <person name="Ruckert C."/>
        </authorList>
    </citation>
    <scope>NUCLEOTIDE SEQUENCE</scope>
    <source>
        <strain evidence="2">KCTC 12344</strain>
    </source>
</reference>
<dbReference type="SMART" id="SM00450">
    <property type="entry name" value="RHOD"/>
    <property type="match status" value="1"/>
</dbReference>
<evidence type="ECO:0000313" key="3">
    <source>
        <dbReference type="EMBL" id="QBQ37135.1"/>
    </source>
</evidence>
<dbReference type="EMBL" id="CP038026">
    <property type="protein sequence ID" value="QBQ37135.1"/>
    <property type="molecule type" value="Genomic_DNA"/>
</dbReference>
<evidence type="ECO:0000259" key="1">
    <source>
        <dbReference type="PROSITE" id="PS50206"/>
    </source>
</evidence>
<accession>A0A4P7BHN6</accession>
<dbReference type="Gene3D" id="3.40.250.10">
    <property type="entry name" value="Rhodanese-like domain"/>
    <property type="match status" value="1"/>
</dbReference>
<evidence type="ECO:0000313" key="5">
    <source>
        <dbReference type="Proteomes" id="UP000619512"/>
    </source>
</evidence>
<dbReference type="PROSITE" id="PS50206">
    <property type="entry name" value="RHODANESE_3"/>
    <property type="match status" value="1"/>
</dbReference>
<dbReference type="PANTHER" id="PTHR43031">
    <property type="entry name" value="FAD-DEPENDENT OXIDOREDUCTASE"/>
    <property type="match status" value="1"/>
</dbReference>
<dbReference type="RefSeq" id="WP_134385503.1">
    <property type="nucleotide sequence ID" value="NZ_BMWW01000006.1"/>
</dbReference>
<dbReference type="PANTHER" id="PTHR43031:SF17">
    <property type="entry name" value="SULFURTRANSFERASE YTWF-RELATED"/>
    <property type="match status" value="1"/>
</dbReference>
<evidence type="ECO:0000313" key="2">
    <source>
        <dbReference type="EMBL" id="GGY99080.1"/>
    </source>
</evidence>
<reference evidence="3 4" key="2">
    <citation type="submission" date="2019-03" db="EMBL/GenBank/DDBJ databases">
        <title>Draft Genome Sequences of Six Type Strains of the Genus Massilia.</title>
        <authorList>
            <person name="Miess H."/>
            <person name="Frediansyhah A."/>
            <person name="Gross H."/>
        </authorList>
    </citation>
    <scope>NUCLEOTIDE SEQUENCE [LARGE SCALE GENOMIC DNA]</scope>
    <source>
        <strain evidence="3 4">DSM 17505</strain>
    </source>
</reference>
<feature type="domain" description="Rhodanese" evidence="1">
    <location>
        <begin position="17"/>
        <end position="105"/>
    </location>
</feature>
<proteinExistence type="predicted"/>
<dbReference type="Proteomes" id="UP000294359">
    <property type="component" value="Chromosome"/>
</dbReference>
<organism evidence="2 5">
    <name type="scientific">Pseudoduganella plicata</name>
    <dbReference type="NCBI Taxonomy" id="321984"/>
    <lineage>
        <taxon>Bacteria</taxon>
        <taxon>Pseudomonadati</taxon>
        <taxon>Pseudomonadota</taxon>
        <taxon>Betaproteobacteria</taxon>
        <taxon>Burkholderiales</taxon>
        <taxon>Oxalobacteraceae</taxon>
        <taxon>Telluria group</taxon>
        <taxon>Pseudoduganella</taxon>
    </lineage>
</organism>
<dbReference type="InterPro" id="IPR001763">
    <property type="entry name" value="Rhodanese-like_dom"/>
</dbReference>
<gene>
    <name evidence="3" type="ORF">E1742_13840</name>
    <name evidence="2" type="ORF">GCM10007388_35880</name>
</gene>